<keyword evidence="3" id="KW-1185">Reference proteome</keyword>
<dbReference type="HOGENOM" id="CLU_099361_0_0_6"/>
<keyword evidence="1" id="KW-0732">Signal</keyword>
<dbReference type="PROSITE" id="PS51318">
    <property type="entry name" value="TAT"/>
    <property type="match status" value="1"/>
</dbReference>
<dbReference type="InterPro" id="IPR027056">
    <property type="entry name" value="Gluconate_2DH_su3"/>
</dbReference>
<accession>A3QHA1</accession>
<dbReference type="AlphaFoldDB" id="A3QHA1"/>
<dbReference type="Pfam" id="PF13618">
    <property type="entry name" value="Gluconate_2-dh3"/>
    <property type="match status" value="1"/>
</dbReference>
<reference evidence="2 3" key="1">
    <citation type="submission" date="2007-03" db="EMBL/GenBank/DDBJ databases">
        <title>Complete sequence of Shewanella loihica PV-4.</title>
        <authorList>
            <consortium name="US DOE Joint Genome Institute"/>
            <person name="Copeland A."/>
            <person name="Lucas S."/>
            <person name="Lapidus A."/>
            <person name="Barry K."/>
            <person name="Detter J.C."/>
            <person name="Glavina del Rio T."/>
            <person name="Hammon N."/>
            <person name="Israni S."/>
            <person name="Dalin E."/>
            <person name="Tice H."/>
            <person name="Pitluck S."/>
            <person name="Chain P."/>
            <person name="Malfatti S."/>
            <person name="Shin M."/>
            <person name="Vergez L."/>
            <person name="Schmutz J."/>
            <person name="Larimer F."/>
            <person name="Land M."/>
            <person name="Hauser L."/>
            <person name="Kyrpides N."/>
            <person name="Mikhailova N."/>
            <person name="Romine M.F."/>
            <person name="Serres G."/>
            <person name="Fredrickson J."/>
            <person name="Tiedje J."/>
            <person name="Richardson P."/>
        </authorList>
    </citation>
    <scope>NUCLEOTIDE SEQUENCE [LARGE SCALE GENOMIC DNA]</scope>
    <source>
        <strain evidence="3">ATCC BAA-1088 / PV-4</strain>
    </source>
</reference>
<dbReference type="EMBL" id="CP000606">
    <property type="protein sequence ID" value="ABO24849.1"/>
    <property type="molecule type" value="Genomic_DNA"/>
</dbReference>
<name>A3QHA1_SHELP</name>
<proteinExistence type="predicted"/>
<dbReference type="KEGG" id="slo:Shew_2983"/>
<dbReference type="InterPro" id="IPR006311">
    <property type="entry name" value="TAT_signal"/>
</dbReference>
<evidence type="ECO:0000256" key="1">
    <source>
        <dbReference type="ARBA" id="ARBA00022729"/>
    </source>
</evidence>
<protein>
    <submittedName>
        <fullName evidence="2">Tat (Twin-arginine translocation) pathway signal sequence domain protein</fullName>
    </submittedName>
</protein>
<organism evidence="2 3">
    <name type="scientific">Shewanella loihica (strain ATCC BAA-1088 / PV-4)</name>
    <dbReference type="NCBI Taxonomy" id="323850"/>
    <lineage>
        <taxon>Bacteria</taxon>
        <taxon>Pseudomonadati</taxon>
        <taxon>Pseudomonadota</taxon>
        <taxon>Gammaproteobacteria</taxon>
        <taxon>Alteromonadales</taxon>
        <taxon>Shewanellaceae</taxon>
        <taxon>Shewanella</taxon>
    </lineage>
</organism>
<dbReference type="InterPro" id="IPR019546">
    <property type="entry name" value="TAT_signal_bac_arc"/>
</dbReference>
<dbReference type="OrthoDB" id="6259504at2"/>
<evidence type="ECO:0000313" key="2">
    <source>
        <dbReference type="EMBL" id="ABO24849.1"/>
    </source>
</evidence>
<gene>
    <name evidence="2" type="ordered locus">Shew_2983</name>
</gene>
<dbReference type="eggNOG" id="ENOG5032S98">
    <property type="taxonomic scope" value="Bacteria"/>
</dbReference>
<dbReference type="Proteomes" id="UP000001558">
    <property type="component" value="Chromosome"/>
</dbReference>
<dbReference type="STRING" id="323850.Shew_2983"/>
<dbReference type="NCBIfam" id="TIGR01409">
    <property type="entry name" value="TAT_signal_seq"/>
    <property type="match status" value="1"/>
</dbReference>
<evidence type="ECO:0000313" key="3">
    <source>
        <dbReference type="Proteomes" id="UP000001558"/>
    </source>
</evidence>
<sequence length="217" mass="24777">MSWAIKQTDLVSKREIKLARSRREANRQYAFESGLTRRDFLVRSGALGLLLAAKPELSLAGDEGFSLTTRPKDFDVINRAVIESVQLHLFPDDGDGPSAKELNAYRYLLWAMEDPDNRADEDRLFILQGAAWLEDWADTQTGRSFLVLNWDEQEALLKAIAKSRAGENWLSLLLYYLIEALMLDPLYGGNPDEIGWRWLEHQPGFPRPVTGKSYLDF</sequence>